<dbReference type="Proteomes" id="UP001295469">
    <property type="component" value="Chromosome C07"/>
</dbReference>
<feature type="region of interest" description="Disordered" evidence="1">
    <location>
        <begin position="126"/>
        <end position="147"/>
    </location>
</feature>
<proteinExistence type="predicted"/>
<gene>
    <name evidence="2" type="ORF">DARMORV10_C07P30550.1</name>
</gene>
<sequence length="314" mass="33874">MEEPSAINYFDAGEASGRRRRDLCQDFCSASRSTIFCSVSFLLCDSLSDKSQPRLSLAVIKRDLCFRFGVCVTRPVTLWGTPHRSAVPVNINHNDSLSHHVCYSGPMTVKYSTRVVATPQIPRSMSSRLDLPSASPTRSTAASAIPVTHTSSSRYSCSEDLHRMPLLRPSQSLPSSIVSGILKACVVGIPSFTRLSGLKSRFSSGFPRRSVGFQPLAPVSIHLHRSTFPSPHHPSPLSAYLPGTPRLRYVSCTSLSLMDALGSAEDPVLQVPSMAELNYTQGACAVSSIASGWISATTPNGGRTNNLCHSYGLS</sequence>
<feature type="compositionally biased region" description="Low complexity" evidence="1">
    <location>
        <begin position="132"/>
        <end position="144"/>
    </location>
</feature>
<evidence type="ECO:0000256" key="1">
    <source>
        <dbReference type="SAM" id="MobiDB-lite"/>
    </source>
</evidence>
<dbReference type="EMBL" id="HG994371">
    <property type="protein sequence ID" value="CAF1995270.1"/>
    <property type="molecule type" value="Genomic_DNA"/>
</dbReference>
<dbReference type="AlphaFoldDB" id="A0A816MGX6"/>
<protein>
    <submittedName>
        <fullName evidence="2">(rape) hypothetical protein</fullName>
    </submittedName>
</protein>
<reference evidence="2" key="1">
    <citation type="submission" date="2021-01" db="EMBL/GenBank/DDBJ databases">
        <authorList>
            <consortium name="Genoscope - CEA"/>
            <person name="William W."/>
        </authorList>
    </citation>
    <scope>NUCLEOTIDE SEQUENCE</scope>
</reference>
<organism evidence="2">
    <name type="scientific">Brassica napus</name>
    <name type="common">Rape</name>
    <dbReference type="NCBI Taxonomy" id="3708"/>
    <lineage>
        <taxon>Eukaryota</taxon>
        <taxon>Viridiplantae</taxon>
        <taxon>Streptophyta</taxon>
        <taxon>Embryophyta</taxon>
        <taxon>Tracheophyta</taxon>
        <taxon>Spermatophyta</taxon>
        <taxon>Magnoliopsida</taxon>
        <taxon>eudicotyledons</taxon>
        <taxon>Gunneridae</taxon>
        <taxon>Pentapetalae</taxon>
        <taxon>rosids</taxon>
        <taxon>malvids</taxon>
        <taxon>Brassicales</taxon>
        <taxon>Brassicaceae</taxon>
        <taxon>Brassiceae</taxon>
        <taxon>Brassica</taxon>
    </lineage>
</organism>
<accession>A0A816MGX6</accession>
<name>A0A816MGX6_BRANA</name>
<evidence type="ECO:0000313" key="2">
    <source>
        <dbReference type="EMBL" id="CAF1995270.1"/>
    </source>
</evidence>